<gene>
    <name evidence="2" type="ORF">FKR81_35500</name>
</gene>
<feature type="domain" description="Coenzyme Q-binding protein COQ10 START" evidence="1">
    <location>
        <begin position="14"/>
        <end position="100"/>
    </location>
</feature>
<dbReference type="RefSeq" id="WP_146358605.1">
    <property type="nucleotide sequence ID" value="NZ_VOBR01000032.1"/>
</dbReference>
<organism evidence="2 3">
    <name type="scientific">Lentzea tibetensis</name>
    <dbReference type="NCBI Taxonomy" id="2591470"/>
    <lineage>
        <taxon>Bacteria</taxon>
        <taxon>Bacillati</taxon>
        <taxon>Actinomycetota</taxon>
        <taxon>Actinomycetes</taxon>
        <taxon>Pseudonocardiales</taxon>
        <taxon>Pseudonocardiaceae</taxon>
        <taxon>Lentzea</taxon>
    </lineage>
</organism>
<evidence type="ECO:0000259" key="1">
    <source>
        <dbReference type="Pfam" id="PF03364"/>
    </source>
</evidence>
<protein>
    <submittedName>
        <fullName evidence="2">Polyketide cyclase</fullName>
    </submittedName>
</protein>
<dbReference type="Gene3D" id="3.30.530.20">
    <property type="match status" value="1"/>
</dbReference>
<dbReference type="InterPro" id="IPR023393">
    <property type="entry name" value="START-like_dom_sf"/>
</dbReference>
<comment type="caution">
    <text evidence="2">The sequence shown here is derived from an EMBL/GenBank/DDBJ whole genome shotgun (WGS) entry which is preliminary data.</text>
</comment>
<accession>A0A563EIF5</accession>
<dbReference type="Pfam" id="PF03364">
    <property type="entry name" value="Polyketide_cyc"/>
    <property type="match status" value="1"/>
</dbReference>
<dbReference type="InterPro" id="IPR005031">
    <property type="entry name" value="COQ10_START"/>
</dbReference>
<proteinExistence type="predicted"/>
<evidence type="ECO:0000313" key="2">
    <source>
        <dbReference type="EMBL" id="TWP46474.1"/>
    </source>
</evidence>
<dbReference type="AlphaFoldDB" id="A0A563EIF5"/>
<reference evidence="2 3" key="1">
    <citation type="submission" date="2019-07" db="EMBL/GenBank/DDBJ databases">
        <title>Lentzea xizangensis sp. nov., isolated from Qinghai-Tibetan Plateau Soils.</title>
        <authorList>
            <person name="Huang J."/>
        </authorList>
    </citation>
    <scope>NUCLEOTIDE SEQUENCE [LARGE SCALE GENOMIC DNA]</scope>
    <source>
        <strain evidence="2 3">FXJ1.1311</strain>
    </source>
</reference>
<dbReference type="Proteomes" id="UP000316639">
    <property type="component" value="Unassembled WGS sequence"/>
</dbReference>
<dbReference type="OrthoDB" id="5402478at2"/>
<name>A0A563EIF5_9PSEU</name>
<dbReference type="EMBL" id="VOBR01000032">
    <property type="protein sequence ID" value="TWP46474.1"/>
    <property type="molecule type" value="Genomic_DNA"/>
</dbReference>
<dbReference type="SUPFAM" id="SSF55961">
    <property type="entry name" value="Bet v1-like"/>
    <property type="match status" value="1"/>
</dbReference>
<keyword evidence="3" id="KW-1185">Reference proteome</keyword>
<evidence type="ECO:0000313" key="3">
    <source>
        <dbReference type="Proteomes" id="UP000316639"/>
    </source>
</evidence>
<sequence length="151" mass="17197">MALNTYRFRSVWHVDAAPSFVFDVLADIGSYPVWWPEVKGATEVHDECAELRCRSVLPFDLVFQANHSTRDRQAGLLRARLTGDLEGYASWELTGRAGGTELLFDQEVEARKPVLRRTALVARPLFRANHEMMMRSGERGLREYLTVRAAT</sequence>